<dbReference type="OrthoDB" id="4177740at2759"/>
<dbReference type="VEuPathDB" id="FungiDB:BO70DRAFT_397708"/>
<dbReference type="STRING" id="1448321.A0A317VWR0"/>
<dbReference type="Proteomes" id="UP000247233">
    <property type="component" value="Unassembled WGS sequence"/>
</dbReference>
<comment type="caution">
    <text evidence="1">The sequence shown here is derived from an EMBL/GenBank/DDBJ whole genome shotgun (WGS) entry which is preliminary data.</text>
</comment>
<organism evidence="1 2">
    <name type="scientific">Aspergillus heteromorphus CBS 117.55</name>
    <dbReference type="NCBI Taxonomy" id="1448321"/>
    <lineage>
        <taxon>Eukaryota</taxon>
        <taxon>Fungi</taxon>
        <taxon>Dikarya</taxon>
        <taxon>Ascomycota</taxon>
        <taxon>Pezizomycotina</taxon>
        <taxon>Eurotiomycetes</taxon>
        <taxon>Eurotiomycetidae</taxon>
        <taxon>Eurotiales</taxon>
        <taxon>Aspergillaceae</taxon>
        <taxon>Aspergillus</taxon>
        <taxon>Aspergillus subgen. Circumdati</taxon>
    </lineage>
</organism>
<accession>A0A317VWR0</accession>
<proteinExistence type="predicted"/>
<name>A0A317VWR0_9EURO</name>
<sequence length="92" mass="10394">MIALRLSIAQLRRAKFLEHMIAPILLFSYMGPQHARLIEAFFTGDALTVRATRLYDLRKKDEAVFKLLAQWYLGKPTGTTMTTTVTTTTSSS</sequence>
<evidence type="ECO:0000313" key="2">
    <source>
        <dbReference type="Proteomes" id="UP000247233"/>
    </source>
</evidence>
<reference evidence="1 2" key="1">
    <citation type="submission" date="2016-12" db="EMBL/GenBank/DDBJ databases">
        <title>The genomes of Aspergillus section Nigri reveals drivers in fungal speciation.</title>
        <authorList>
            <consortium name="DOE Joint Genome Institute"/>
            <person name="Vesth T.C."/>
            <person name="Nybo J."/>
            <person name="Theobald S."/>
            <person name="Brandl J."/>
            <person name="Frisvad J.C."/>
            <person name="Nielsen K.F."/>
            <person name="Lyhne E.K."/>
            <person name="Kogle M.E."/>
            <person name="Kuo A."/>
            <person name="Riley R."/>
            <person name="Clum A."/>
            <person name="Nolan M."/>
            <person name="Lipzen A."/>
            <person name="Salamov A."/>
            <person name="Henrissat B."/>
            <person name="Wiebenga A."/>
            <person name="De Vries R.P."/>
            <person name="Grigoriev I.V."/>
            <person name="Mortensen U.H."/>
            <person name="Andersen M.R."/>
            <person name="Baker S.E."/>
        </authorList>
    </citation>
    <scope>NUCLEOTIDE SEQUENCE [LARGE SCALE GENOMIC DNA]</scope>
    <source>
        <strain evidence="1 2">CBS 117.55</strain>
    </source>
</reference>
<keyword evidence="2" id="KW-1185">Reference proteome</keyword>
<dbReference type="AlphaFoldDB" id="A0A317VWR0"/>
<dbReference type="GeneID" id="37068966"/>
<dbReference type="EMBL" id="MSFL01000018">
    <property type="protein sequence ID" value="PWY77422.1"/>
    <property type="molecule type" value="Genomic_DNA"/>
</dbReference>
<gene>
    <name evidence="1" type="ORF">BO70DRAFT_397708</name>
</gene>
<protein>
    <submittedName>
        <fullName evidence="1">Uncharacterized protein</fullName>
    </submittedName>
</protein>
<dbReference type="RefSeq" id="XP_025397995.1">
    <property type="nucleotide sequence ID" value="XM_025546729.1"/>
</dbReference>
<evidence type="ECO:0000313" key="1">
    <source>
        <dbReference type="EMBL" id="PWY77422.1"/>
    </source>
</evidence>